<evidence type="ECO:0000313" key="3">
    <source>
        <dbReference type="EMBL" id="STZ69878.1"/>
    </source>
</evidence>
<evidence type="ECO:0000256" key="1">
    <source>
        <dbReference type="SAM" id="Phobius"/>
    </source>
</evidence>
<keyword evidence="4" id="KW-1185">Reference proteome</keyword>
<evidence type="ECO:0000313" key="2">
    <source>
        <dbReference type="EMBL" id="QQU00504.1"/>
    </source>
</evidence>
<proteinExistence type="predicted"/>
<dbReference type="EMBL" id="CP068108">
    <property type="protein sequence ID" value="QQU00504.1"/>
    <property type="molecule type" value="Genomic_DNA"/>
</dbReference>
<gene>
    <name evidence="2" type="ORF">I6I88_01675</name>
    <name evidence="3" type="ORF">NCTC11179_03400</name>
</gene>
<evidence type="ECO:0000313" key="5">
    <source>
        <dbReference type="Proteomes" id="UP000596202"/>
    </source>
</evidence>
<keyword evidence="1" id="KW-1133">Transmembrane helix</keyword>
<dbReference type="OrthoDB" id="1151040at2"/>
<dbReference type="RefSeq" id="WP_002989994.1">
    <property type="nucleotide sequence ID" value="NZ_CP068107.1"/>
</dbReference>
<dbReference type="AlphaFoldDB" id="A0A378RU02"/>
<dbReference type="GeneID" id="93526339"/>
<dbReference type="Proteomes" id="UP000255024">
    <property type="component" value="Unassembled WGS sequence"/>
</dbReference>
<feature type="transmembrane region" description="Helical" evidence="1">
    <location>
        <begin position="34"/>
        <end position="51"/>
    </location>
</feature>
<evidence type="ECO:0000313" key="4">
    <source>
        <dbReference type="Proteomes" id="UP000255024"/>
    </source>
</evidence>
<feature type="transmembrane region" description="Helical" evidence="1">
    <location>
        <begin position="9"/>
        <end position="28"/>
    </location>
</feature>
<keyword evidence="1" id="KW-0472">Membrane</keyword>
<reference evidence="3 4" key="1">
    <citation type="submission" date="2018-06" db="EMBL/GenBank/DDBJ databases">
        <authorList>
            <consortium name="Pathogen Informatics"/>
            <person name="Doyle S."/>
        </authorList>
    </citation>
    <scope>NUCLEOTIDE SEQUENCE [LARGE SCALE GENOMIC DNA]</scope>
    <source>
        <strain evidence="3 4">NCTC11179</strain>
    </source>
</reference>
<name>A0A378RU02_MYROD</name>
<sequence>MKALQLIPFLYLFVAILFIYDGATKIMAGEPFSNYWTSFLVAGLAIFMFFFRRKYSKRMVDHYNKK</sequence>
<keyword evidence="1" id="KW-0812">Transmembrane</keyword>
<protein>
    <submittedName>
        <fullName evidence="3">Uncharacterized protein</fullName>
    </submittedName>
</protein>
<accession>A0A378RU02</accession>
<dbReference type="EMBL" id="UGQL01000002">
    <property type="protein sequence ID" value="STZ69878.1"/>
    <property type="molecule type" value="Genomic_DNA"/>
</dbReference>
<organism evidence="3 4">
    <name type="scientific">Myroides odoratus</name>
    <name type="common">Flavobacterium odoratum</name>
    <dbReference type="NCBI Taxonomy" id="256"/>
    <lineage>
        <taxon>Bacteria</taxon>
        <taxon>Pseudomonadati</taxon>
        <taxon>Bacteroidota</taxon>
        <taxon>Flavobacteriia</taxon>
        <taxon>Flavobacteriales</taxon>
        <taxon>Flavobacteriaceae</taxon>
        <taxon>Myroides</taxon>
    </lineage>
</organism>
<dbReference type="Proteomes" id="UP000596202">
    <property type="component" value="Chromosome"/>
</dbReference>
<reference evidence="2 5" key="2">
    <citation type="submission" date="2021-01" db="EMBL/GenBank/DDBJ databases">
        <title>FDA dAtabase for Regulatory Grade micrObial Sequences (FDA-ARGOS): Supporting development and validation of Infectious Disease Dx tests.</title>
        <authorList>
            <person name="Sproer C."/>
            <person name="Gronow S."/>
            <person name="Severitt S."/>
            <person name="Schroder I."/>
            <person name="Tallon L."/>
            <person name="Sadzewicz L."/>
            <person name="Zhao X."/>
            <person name="Boylan J."/>
            <person name="Ott S."/>
            <person name="Bowen H."/>
            <person name="Vavikolanu K."/>
            <person name="Mehta A."/>
            <person name="Aluvathingal J."/>
            <person name="Nadendla S."/>
            <person name="Lowell S."/>
            <person name="Myers T."/>
            <person name="Yan Y."/>
            <person name="Sichtig H."/>
        </authorList>
    </citation>
    <scope>NUCLEOTIDE SEQUENCE [LARGE SCALE GENOMIC DNA]</scope>
    <source>
        <strain evidence="2 5">FDAARGOS_1131</strain>
    </source>
</reference>